<evidence type="ECO:0000313" key="3">
    <source>
        <dbReference type="Proteomes" id="UP001329430"/>
    </source>
</evidence>
<dbReference type="SMART" id="SM00587">
    <property type="entry name" value="CHK"/>
    <property type="match status" value="1"/>
</dbReference>
<gene>
    <name evidence="2" type="ORF">RI129_008574</name>
</gene>
<dbReference type="InterPro" id="IPR011009">
    <property type="entry name" value="Kinase-like_dom_sf"/>
</dbReference>
<dbReference type="Proteomes" id="UP001329430">
    <property type="component" value="Chromosome 6"/>
</dbReference>
<feature type="domain" description="CHK kinase-like" evidence="1">
    <location>
        <begin position="144"/>
        <end position="343"/>
    </location>
</feature>
<protein>
    <recommendedName>
        <fullName evidence="1">CHK kinase-like domain-containing protein</fullName>
    </recommendedName>
</protein>
<reference evidence="2 3" key="1">
    <citation type="journal article" date="2024" name="Insects">
        <title>An Improved Chromosome-Level Genome Assembly of the Firefly Pyrocoelia pectoralis.</title>
        <authorList>
            <person name="Fu X."/>
            <person name="Meyer-Rochow V.B."/>
            <person name="Ballantyne L."/>
            <person name="Zhu X."/>
        </authorList>
    </citation>
    <scope>NUCLEOTIDE SEQUENCE [LARGE SCALE GENOMIC DNA]</scope>
    <source>
        <strain evidence="2">XCY_ONT2</strain>
    </source>
</reference>
<name>A0AAN7ZG53_9COLE</name>
<dbReference type="EMBL" id="JAVRBK010000006">
    <property type="protein sequence ID" value="KAK5642407.1"/>
    <property type="molecule type" value="Genomic_DNA"/>
</dbReference>
<accession>A0AAN7ZG53</accession>
<evidence type="ECO:0000259" key="1">
    <source>
        <dbReference type="SMART" id="SM00587"/>
    </source>
</evidence>
<evidence type="ECO:0000313" key="2">
    <source>
        <dbReference type="EMBL" id="KAK5642407.1"/>
    </source>
</evidence>
<proteinExistence type="predicted"/>
<keyword evidence="3" id="KW-1185">Reference proteome</keyword>
<dbReference type="InterPro" id="IPR015897">
    <property type="entry name" value="CHK_kinase-like"/>
</dbReference>
<dbReference type="PANTHER" id="PTHR11012">
    <property type="entry name" value="PROTEIN KINASE-LIKE DOMAIN-CONTAINING"/>
    <property type="match status" value="1"/>
</dbReference>
<dbReference type="PANTHER" id="PTHR11012:SF30">
    <property type="entry name" value="PROTEIN KINASE-LIKE DOMAIN-CONTAINING"/>
    <property type="match status" value="1"/>
</dbReference>
<dbReference type="AlphaFoldDB" id="A0AAN7ZG53"/>
<dbReference type="SUPFAM" id="SSF56112">
    <property type="entry name" value="Protein kinase-like (PK-like)"/>
    <property type="match status" value="1"/>
</dbReference>
<dbReference type="InterPro" id="IPR004119">
    <property type="entry name" value="EcKL"/>
</dbReference>
<organism evidence="2 3">
    <name type="scientific">Pyrocoelia pectoralis</name>
    <dbReference type="NCBI Taxonomy" id="417401"/>
    <lineage>
        <taxon>Eukaryota</taxon>
        <taxon>Metazoa</taxon>
        <taxon>Ecdysozoa</taxon>
        <taxon>Arthropoda</taxon>
        <taxon>Hexapoda</taxon>
        <taxon>Insecta</taxon>
        <taxon>Pterygota</taxon>
        <taxon>Neoptera</taxon>
        <taxon>Endopterygota</taxon>
        <taxon>Coleoptera</taxon>
        <taxon>Polyphaga</taxon>
        <taxon>Elateriformia</taxon>
        <taxon>Elateroidea</taxon>
        <taxon>Lampyridae</taxon>
        <taxon>Lampyrinae</taxon>
        <taxon>Pyrocoelia</taxon>
    </lineage>
</organism>
<dbReference type="Gene3D" id="3.90.1200.10">
    <property type="match status" value="1"/>
</dbReference>
<dbReference type="Pfam" id="PF02958">
    <property type="entry name" value="EcKL"/>
    <property type="match status" value="1"/>
</dbReference>
<sequence>MTLDKFKDSTEIPEKLCNHNAIEDRLRSMVKNTFKDFLYKYTIKISKATKSGDSFLGLIYGVIIDGYDAFGNRFKYQLILKLAPFQVAFRKVVPVREVYEREIFIYNEIIPKFREIQETKNLAINFQPYAKFYISSMDNFGEVLVMDDMRSKGFKIGDHRAVLDYPHALLIMKELGKFHALSYAMRDQRPEIFKSWESKCKDCFFNSSMGRPILSSVLSLGRAVLNSYDSHTNAKEISVFGGFLKNLPNVFNTILSPELAENYAVINHGDVEMRNILFKYANPDEPNIPTELCMIDWQLSRLGSPALDILFFILMCSEKELRDQYYTNLIEEYYQSLSVFLHELGSEPQILLPFEILLNHLKKFAGFGLYAAIWLIASNMKQSEDVPDFYSSVNEEMLAEQMAIVPKGGYIQRIRDIVTDLMEYGYDF</sequence>
<comment type="caution">
    <text evidence="2">The sequence shown here is derived from an EMBL/GenBank/DDBJ whole genome shotgun (WGS) entry which is preliminary data.</text>
</comment>